<dbReference type="EMBL" id="AVPK01000003">
    <property type="protein sequence ID" value="KGN38356.1"/>
    <property type="molecule type" value="Genomic_DNA"/>
</dbReference>
<name>A0A0A0JRX1_9MICO</name>
<accession>A0A0A0JRX1</accession>
<reference evidence="2 3" key="1">
    <citation type="submission" date="2013-08" db="EMBL/GenBank/DDBJ databases">
        <title>The genome sequence of Knoellia subterranea.</title>
        <authorList>
            <person name="Zhu W."/>
            <person name="Wang G."/>
        </authorList>
    </citation>
    <scope>NUCLEOTIDE SEQUENCE [LARGE SCALE GENOMIC DNA]</scope>
    <source>
        <strain evidence="2 3">KCTC 19937</strain>
    </source>
</reference>
<keyword evidence="1" id="KW-0472">Membrane</keyword>
<evidence type="ECO:0000313" key="2">
    <source>
        <dbReference type="EMBL" id="KGN38356.1"/>
    </source>
</evidence>
<dbReference type="RefSeq" id="WP_035903899.1">
    <property type="nucleotide sequence ID" value="NZ_AVPK01000003.1"/>
</dbReference>
<evidence type="ECO:0000313" key="3">
    <source>
        <dbReference type="Proteomes" id="UP000030011"/>
    </source>
</evidence>
<keyword evidence="3" id="KW-1185">Reference proteome</keyword>
<feature type="transmembrane region" description="Helical" evidence="1">
    <location>
        <begin position="70"/>
        <end position="95"/>
    </location>
</feature>
<dbReference type="Proteomes" id="UP000030011">
    <property type="component" value="Unassembled WGS sequence"/>
</dbReference>
<gene>
    <name evidence="2" type="ORF">N803_11270</name>
</gene>
<sequence length="139" mass="15118">MSFGRVARWLLLTIGLSAVVGMVSLVGVVMGATKGSLATAVLLRSVLALAILSIALVWAVGAWRHDRMPFFLTSVGCAYLLQPYAFTGQVLAAQFLSGNPWIRTLIDAAIWMGVAAYVVVRQRQRHPWEPEPVDLGVLR</sequence>
<organism evidence="2 3">
    <name type="scientific">Knoellia subterranea KCTC 19937</name>
    <dbReference type="NCBI Taxonomy" id="1385521"/>
    <lineage>
        <taxon>Bacteria</taxon>
        <taxon>Bacillati</taxon>
        <taxon>Actinomycetota</taxon>
        <taxon>Actinomycetes</taxon>
        <taxon>Micrococcales</taxon>
        <taxon>Intrasporangiaceae</taxon>
        <taxon>Knoellia</taxon>
    </lineage>
</organism>
<evidence type="ECO:0000256" key="1">
    <source>
        <dbReference type="SAM" id="Phobius"/>
    </source>
</evidence>
<dbReference type="STRING" id="1385521.N803_11270"/>
<keyword evidence="1" id="KW-1133">Transmembrane helix</keyword>
<protein>
    <submittedName>
        <fullName evidence="2">Uncharacterized protein</fullName>
    </submittedName>
</protein>
<keyword evidence="1" id="KW-0812">Transmembrane</keyword>
<comment type="caution">
    <text evidence="2">The sequence shown here is derived from an EMBL/GenBank/DDBJ whole genome shotgun (WGS) entry which is preliminary data.</text>
</comment>
<feature type="transmembrane region" description="Helical" evidence="1">
    <location>
        <begin position="41"/>
        <end position="63"/>
    </location>
</feature>
<feature type="transmembrane region" description="Helical" evidence="1">
    <location>
        <begin position="101"/>
        <end position="120"/>
    </location>
</feature>
<dbReference type="AlphaFoldDB" id="A0A0A0JRX1"/>
<proteinExistence type="predicted"/>